<sequence>MPISASIEIAASPKVVRAKFLDFSSLPTYHKGFFGSITALNDNLDPGSKLRVVFQAAGQTMEPVIVENTPACFAWRGSIPLLFTGAHYFRFERSQTLPGGTHFVQEEVFSGALWFLMGENVVARQMGFADKTVKGWDGYNADLKQTCEKK</sequence>
<reference evidence="2" key="3">
    <citation type="journal article" date="2022" name="bioRxiv">
        <title>A global pangenome for the wheat fungal pathogen Pyrenophora tritici-repentis and prediction of effector protein structural homology.</title>
        <authorList>
            <person name="Moolhuijzen P."/>
            <person name="See P.T."/>
            <person name="Shi G."/>
            <person name="Powell H.R."/>
            <person name="Cockram J."/>
            <person name="Jorgensen L.N."/>
            <person name="Benslimane H."/>
            <person name="Strelkov S.E."/>
            <person name="Turner J."/>
            <person name="Liu Z."/>
            <person name="Moffat C.S."/>
        </authorList>
    </citation>
    <scope>NUCLEOTIDE SEQUENCE</scope>
    <source>
        <strain evidence="2">86-124</strain>
    </source>
</reference>
<proteinExistence type="predicted"/>
<protein>
    <submittedName>
        <fullName evidence="2">Polyketide cyclase / dehydrase and lipid transport</fullName>
    </submittedName>
    <submittedName>
        <fullName evidence="1">Polyketide-cyc2 domain containing protein</fullName>
    </submittedName>
</protein>
<organism evidence="2 3">
    <name type="scientific">Pyrenophora tritici-repentis</name>
    <dbReference type="NCBI Taxonomy" id="45151"/>
    <lineage>
        <taxon>Eukaryota</taxon>
        <taxon>Fungi</taxon>
        <taxon>Dikarya</taxon>
        <taxon>Ascomycota</taxon>
        <taxon>Pezizomycotina</taxon>
        <taxon>Dothideomycetes</taxon>
        <taxon>Pleosporomycetidae</taxon>
        <taxon>Pleosporales</taxon>
        <taxon>Pleosporineae</taxon>
        <taxon>Pleosporaceae</taxon>
        <taxon>Pyrenophora</taxon>
    </lineage>
</organism>
<dbReference type="AlphaFoldDB" id="A0A2W1D1F1"/>
<dbReference type="Proteomes" id="UP000249757">
    <property type="component" value="Unassembled WGS sequence"/>
</dbReference>
<dbReference type="EMBL" id="NQIK02000009">
    <property type="protein sequence ID" value="KAF7566704.1"/>
    <property type="molecule type" value="Genomic_DNA"/>
</dbReference>
<reference evidence="1" key="1">
    <citation type="journal article" date="2018" name="BMC Genomics">
        <title>Comparative genomics of the wheat fungal pathogen Pyrenophora tritici-repentis reveals chromosomal variations and genome plasticity.</title>
        <authorList>
            <person name="Moolhuijzen P."/>
            <person name="See P.T."/>
            <person name="Hane J.K."/>
            <person name="Shi G."/>
            <person name="Liu Z."/>
            <person name="Oliver R.P."/>
            <person name="Moffat C.S."/>
        </authorList>
    </citation>
    <scope>NUCLEOTIDE SEQUENCE [LARGE SCALE GENOMIC DNA]</scope>
    <source>
        <strain evidence="1">M4</strain>
    </source>
</reference>
<dbReference type="Gene3D" id="3.30.530.20">
    <property type="match status" value="1"/>
</dbReference>
<dbReference type="PANTHER" id="PTHR36166">
    <property type="entry name" value="CHROMOSOME 9, WHOLE GENOME SHOTGUN SEQUENCE"/>
    <property type="match status" value="1"/>
</dbReference>
<dbReference type="PANTHER" id="PTHR36166:SF1">
    <property type="entry name" value="SRPBCC DOMAIN-CONTAINING PROTEIN"/>
    <property type="match status" value="1"/>
</dbReference>
<name>A0A2W1D1F1_9PLEO</name>
<dbReference type="EMBL" id="NRDI02000026">
    <property type="protein sequence ID" value="KAI1508357.1"/>
    <property type="molecule type" value="Genomic_DNA"/>
</dbReference>
<reference evidence="2" key="2">
    <citation type="submission" date="2021-05" db="EMBL/GenBank/DDBJ databases">
        <authorList>
            <person name="Moolhuijzen P.M."/>
            <person name="Moffat C.S."/>
        </authorList>
    </citation>
    <scope>NUCLEOTIDE SEQUENCE</scope>
    <source>
        <strain evidence="2">86-124</strain>
    </source>
</reference>
<dbReference type="OMA" id="HRFSFEC"/>
<dbReference type="SUPFAM" id="SSF55961">
    <property type="entry name" value="Bet v1-like"/>
    <property type="match status" value="1"/>
</dbReference>
<evidence type="ECO:0000313" key="1">
    <source>
        <dbReference type="EMBL" id="KAF7566704.1"/>
    </source>
</evidence>
<dbReference type="InterPro" id="IPR019587">
    <property type="entry name" value="Polyketide_cyclase/dehydratase"/>
</dbReference>
<comment type="caution">
    <text evidence="2">The sequence shown here is derived from an EMBL/GenBank/DDBJ whole genome shotgun (WGS) entry which is preliminary data.</text>
</comment>
<accession>A0A2W1D1F1</accession>
<evidence type="ECO:0000313" key="2">
    <source>
        <dbReference type="EMBL" id="KAI1508357.1"/>
    </source>
</evidence>
<dbReference type="Pfam" id="PF10604">
    <property type="entry name" value="Polyketide_cyc2"/>
    <property type="match status" value="1"/>
</dbReference>
<evidence type="ECO:0000313" key="3">
    <source>
        <dbReference type="Proteomes" id="UP000249757"/>
    </source>
</evidence>
<dbReference type="InterPro" id="IPR023393">
    <property type="entry name" value="START-like_dom_sf"/>
</dbReference>
<dbReference type="CDD" id="cd07822">
    <property type="entry name" value="SRPBCC_4"/>
    <property type="match status" value="1"/>
</dbReference>
<dbReference type="OrthoDB" id="509124at2759"/>
<reference evidence="3" key="4">
    <citation type="journal article" date="2022" name="Microb. Genom.">
        <title>A global pangenome for the wheat fungal pathogen Pyrenophora tritici-repentis and prediction of effector protein structural homology.</title>
        <authorList>
            <person name="Moolhuijzen P.M."/>
            <person name="See P.T."/>
            <person name="Shi G."/>
            <person name="Powell H.R."/>
            <person name="Cockram J."/>
            <person name="Jorgensen L.N."/>
            <person name="Benslimane H."/>
            <person name="Strelkov S.E."/>
            <person name="Turner J."/>
            <person name="Liu Z."/>
            <person name="Moffat C.S."/>
        </authorList>
    </citation>
    <scope>NUCLEOTIDE SEQUENCE [LARGE SCALE GENOMIC DNA]</scope>
</reference>
<keyword evidence="3" id="KW-1185">Reference proteome</keyword>
<gene>
    <name evidence="2" type="ORF">Ptr86124_012579</name>
    <name evidence="1" type="ORF">PtrM4_150240</name>
</gene>
<dbReference type="Proteomes" id="UP000245464">
    <property type="component" value="Chromosome 9"/>
</dbReference>